<feature type="compositionally biased region" description="Basic and acidic residues" evidence="1">
    <location>
        <begin position="138"/>
        <end position="147"/>
    </location>
</feature>
<dbReference type="PROSITE" id="PS50853">
    <property type="entry name" value="FN3"/>
    <property type="match status" value="1"/>
</dbReference>
<dbReference type="AlphaFoldDB" id="A0A8S3S6C0"/>
<dbReference type="InterPro" id="IPR013783">
    <property type="entry name" value="Ig-like_fold"/>
</dbReference>
<feature type="domain" description="Fibronectin type-III" evidence="2">
    <location>
        <begin position="1"/>
        <end position="54"/>
    </location>
</feature>
<evidence type="ECO:0000313" key="3">
    <source>
        <dbReference type="EMBL" id="CAG2217387.1"/>
    </source>
</evidence>
<gene>
    <name evidence="3" type="ORF">MEDL_31083</name>
</gene>
<dbReference type="InterPro" id="IPR003961">
    <property type="entry name" value="FN3_dom"/>
</dbReference>
<protein>
    <submittedName>
        <fullName evidence="3">DSCAM</fullName>
    </submittedName>
</protein>
<reference evidence="3" key="1">
    <citation type="submission" date="2021-03" db="EMBL/GenBank/DDBJ databases">
        <authorList>
            <person name="Bekaert M."/>
        </authorList>
    </citation>
    <scope>NUCLEOTIDE SEQUENCE</scope>
</reference>
<dbReference type="Proteomes" id="UP000683360">
    <property type="component" value="Unassembled WGS sequence"/>
</dbReference>
<dbReference type="SUPFAM" id="SSF49265">
    <property type="entry name" value="Fibronectin type III"/>
    <property type="match status" value="1"/>
</dbReference>
<feature type="compositionally biased region" description="Polar residues" evidence="1">
    <location>
        <begin position="120"/>
        <end position="133"/>
    </location>
</feature>
<dbReference type="CDD" id="cd00063">
    <property type="entry name" value="FN3"/>
    <property type="match status" value="1"/>
</dbReference>
<feature type="region of interest" description="Disordered" evidence="1">
    <location>
        <begin position="96"/>
        <end position="159"/>
    </location>
</feature>
<sequence length="159" mass="18220">MSQEIKTNNKLDLHNVYTLSGLQDETSYELRMYAKNSFNHSQPTEIETITTLSQGNKVIYGQTGSFDVVIRIERKHLYDGSEPEGLKVNELYQSAEPDSINTGPNAEYAEVSKPYKKPSKSTNDTYAEVQKQNDVYAEVDKKTQQKNEKRKKQKGNRCF</sequence>
<evidence type="ECO:0000313" key="4">
    <source>
        <dbReference type="Proteomes" id="UP000683360"/>
    </source>
</evidence>
<keyword evidence="4" id="KW-1185">Reference proteome</keyword>
<organism evidence="3 4">
    <name type="scientific">Mytilus edulis</name>
    <name type="common">Blue mussel</name>
    <dbReference type="NCBI Taxonomy" id="6550"/>
    <lineage>
        <taxon>Eukaryota</taxon>
        <taxon>Metazoa</taxon>
        <taxon>Spiralia</taxon>
        <taxon>Lophotrochozoa</taxon>
        <taxon>Mollusca</taxon>
        <taxon>Bivalvia</taxon>
        <taxon>Autobranchia</taxon>
        <taxon>Pteriomorphia</taxon>
        <taxon>Mytilida</taxon>
        <taxon>Mytiloidea</taxon>
        <taxon>Mytilidae</taxon>
        <taxon>Mytilinae</taxon>
        <taxon>Mytilus</taxon>
    </lineage>
</organism>
<dbReference type="Gene3D" id="2.60.40.10">
    <property type="entry name" value="Immunoglobulins"/>
    <property type="match status" value="1"/>
</dbReference>
<feature type="compositionally biased region" description="Basic residues" evidence="1">
    <location>
        <begin position="148"/>
        <end position="159"/>
    </location>
</feature>
<accession>A0A8S3S6C0</accession>
<comment type="caution">
    <text evidence="3">The sequence shown here is derived from an EMBL/GenBank/DDBJ whole genome shotgun (WGS) entry which is preliminary data.</text>
</comment>
<name>A0A8S3S6C0_MYTED</name>
<proteinExistence type="predicted"/>
<evidence type="ECO:0000259" key="2">
    <source>
        <dbReference type="PROSITE" id="PS50853"/>
    </source>
</evidence>
<evidence type="ECO:0000256" key="1">
    <source>
        <dbReference type="SAM" id="MobiDB-lite"/>
    </source>
</evidence>
<dbReference type="EMBL" id="CAJPWZ010001537">
    <property type="protein sequence ID" value="CAG2217387.1"/>
    <property type="molecule type" value="Genomic_DNA"/>
</dbReference>
<dbReference type="InterPro" id="IPR036116">
    <property type="entry name" value="FN3_sf"/>
</dbReference>